<keyword evidence="2" id="KW-1185">Reference proteome</keyword>
<accession>A0ABW7Q8X6</accession>
<evidence type="ECO:0000313" key="1">
    <source>
        <dbReference type="EMBL" id="MFH8251288.1"/>
    </source>
</evidence>
<protein>
    <submittedName>
        <fullName evidence="1">DUF1801 domain-containing protein</fullName>
    </submittedName>
</protein>
<sequence length="141" mass="14990">MKPTGGDVAAFVAAVTPAVRRRDAETMIAMMSEVSGREPVLWGTIVGFGSYHYRYPTGTEGDVPLLGFSPRRQATTVYLLDPRDSAAPDLSKLGPHTTGASCVYLKDLADIDLDVLRAALTQSLARLTSGAVDYAEITVTG</sequence>
<evidence type="ECO:0000313" key="2">
    <source>
        <dbReference type="Proteomes" id="UP001610861"/>
    </source>
</evidence>
<gene>
    <name evidence="1" type="ORF">ACH3VR_13030</name>
</gene>
<organism evidence="1 2">
    <name type="scientific">Microbacterium alkaliflavum</name>
    <dbReference type="NCBI Taxonomy" id="3248839"/>
    <lineage>
        <taxon>Bacteria</taxon>
        <taxon>Bacillati</taxon>
        <taxon>Actinomycetota</taxon>
        <taxon>Actinomycetes</taxon>
        <taxon>Micrococcales</taxon>
        <taxon>Microbacteriaceae</taxon>
        <taxon>Microbacterium</taxon>
    </lineage>
</organism>
<dbReference type="RefSeq" id="WP_397556739.1">
    <property type="nucleotide sequence ID" value="NZ_JBIQWL010000004.1"/>
</dbReference>
<comment type="caution">
    <text evidence="1">The sequence shown here is derived from an EMBL/GenBank/DDBJ whole genome shotgun (WGS) entry which is preliminary data.</text>
</comment>
<proteinExistence type="predicted"/>
<reference evidence="1 2" key="1">
    <citation type="submission" date="2024-09" db="EMBL/GenBank/DDBJ databases">
        <authorList>
            <person name="Pan X."/>
        </authorList>
    </citation>
    <scope>NUCLEOTIDE SEQUENCE [LARGE SCALE GENOMIC DNA]</scope>
    <source>
        <strain evidence="1 2">B2969</strain>
    </source>
</reference>
<dbReference type="Proteomes" id="UP001610861">
    <property type="component" value="Unassembled WGS sequence"/>
</dbReference>
<dbReference type="EMBL" id="JBIQWL010000004">
    <property type="protein sequence ID" value="MFH8251288.1"/>
    <property type="molecule type" value="Genomic_DNA"/>
</dbReference>
<name>A0ABW7Q8X6_9MICO</name>